<feature type="transmembrane region" description="Helical" evidence="2">
    <location>
        <begin position="79"/>
        <end position="101"/>
    </location>
</feature>
<evidence type="ECO:0000313" key="4">
    <source>
        <dbReference type="Proteomes" id="UP000059188"/>
    </source>
</evidence>
<dbReference type="OrthoDB" id="2564696at2759"/>
<dbReference type="AlphaFoldDB" id="A0A0B7FKU3"/>
<evidence type="ECO:0000313" key="3">
    <source>
        <dbReference type="EMBL" id="CEL57519.1"/>
    </source>
</evidence>
<dbReference type="STRING" id="1108050.A0A0B7FKU3"/>
<feature type="compositionally biased region" description="Polar residues" evidence="1">
    <location>
        <begin position="900"/>
        <end position="912"/>
    </location>
</feature>
<accession>A0A0B7FKU3</accession>
<keyword evidence="2" id="KW-0812">Transmembrane</keyword>
<reference evidence="3 4" key="1">
    <citation type="submission" date="2014-11" db="EMBL/GenBank/DDBJ databases">
        <authorList>
            <person name="Wibberg Daniel"/>
        </authorList>
    </citation>
    <scope>NUCLEOTIDE SEQUENCE [LARGE SCALE GENOMIC DNA]</scope>
    <source>
        <strain evidence="3">Rhizoctonia solani AG1-IB 7/3/14</strain>
    </source>
</reference>
<name>A0A0B7FKU3_THACB</name>
<feature type="region of interest" description="Disordered" evidence="1">
    <location>
        <begin position="389"/>
        <end position="512"/>
    </location>
</feature>
<feature type="transmembrane region" description="Helical" evidence="2">
    <location>
        <begin position="284"/>
        <end position="303"/>
    </location>
</feature>
<feature type="compositionally biased region" description="Polar residues" evidence="1">
    <location>
        <begin position="972"/>
        <end position="986"/>
    </location>
</feature>
<feature type="transmembrane region" description="Helical" evidence="2">
    <location>
        <begin position="53"/>
        <end position="72"/>
    </location>
</feature>
<gene>
    <name evidence="3" type="ORF">RSOLAG1IB_02260</name>
</gene>
<feature type="compositionally biased region" description="Low complexity" evidence="1">
    <location>
        <begin position="455"/>
        <end position="502"/>
    </location>
</feature>
<keyword evidence="4" id="KW-1185">Reference proteome</keyword>
<evidence type="ECO:0000256" key="1">
    <source>
        <dbReference type="SAM" id="MobiDB-lite"/>
    </source>
</evidence>
<protein>
    <submittedName>
        <fullName evidence="3">Uncharacterized protein</fullName>
    </submittedName>
</protein>
<feature type="region of interest" description="Disordered" evidence="1">
    <location>
        <begin position="898"/>
        <end position="917"/>
    </location>
</feature>
<sequence length="1064" mass="115702">MSSTSLAFEFPSTTLTVPFPTGTTTAPGWIHGQFPSSLTVTNNRLAEGLIADVPFYSVGILAVGVATFFFVMNRIQKHVFYILLATFLAFISAIIDFGQLVIISRGVFTGTVFPLRIARELGYAVSFGMRFFFFWQFVAMPPRGEIPVLPTTGRGKGDGASFVMDEEFHSGSWGRWGLIGILTKYALLLGAITIGVTQAIWRLGFAFGMIRFTSVYQVDAIMQIIMSGLFLFKLAGNSYISPLMPRWKTARDYLPVVAAISIGLGVAVGNLMCMRFSESPLGRFLQAIELYILILFVLIGTFYKMPVRASVLVDALARERTRDNNSFVGINMDNSMRGSTFRVTPPNVSTPRLQTTRELEAAGLNGVPTRLIGADSSRRQSTAERLATWLQNRLSGRPTDKEQRSLRRDEESGQMESYDYTDEKKRSVESDVSSMRPVTEPDYGWRDAMYANVRTPPTGTTTTVNDTPRFPRVPGSSEPSSSKPRDSPTAASYTPATSYAPTDSKPVGPRGMSTVPTIYSPMVSEALLPITTASLASVNPLSIRSLPSNPRPRPLEVASSPEPAPPALAPTLIRMPSPVLTESPSGTSFRITREYGAPSLLFAPTPNVQLDSRRRTSSPGDESPIYGLDGIIQSLGGDLLPDEEFRSQQGSLMQRNSATYSPGDASFRQKQAELDRSVAGLQRFASVRSIPSPQPLYALSGSANPSNPSLGQESTSFRSDFTLRDFPSPPSAILGYSGFPQRSPVATRPREVDLDDIRFTLTPPRMPTAAADGRQMSFPSTTRGSDFFQLQPRVAETPNKTQWDVTSFIGGSGSKTPLSATIIRPDSQGRPLSYARNQLRRDTIDTQRLSMVLESFSNGTSTPDYLDEEGEGSVRGARLVDLRRESSLSRARIVEGPLSATPSSVNSTNLQTDAEPPAPMPTAAERLAAFRARPPLKATLPLSPRPAYRVASPPAQERSPFEEPALMLPEAQSSQTLQPQPSISAIQAQQNGSQTQQSTFPQAVVISPVIRTNNVLSPPRGLRSLRIGSPVEQPQDGNALLSGAFERPRPAPLVSGGVNNARAI</sequence>
<feature type="region of interest" description="Disordered" evidence="1">
    <location>
        <begin position="937"/>
        <end position="959"/>
    </location>
</feature>
<feature type="transmembrane region" description="Helical" evidence="2">
    <location>
        <begin position="185"/>
        <end position="208"/>
    </location>
</feature>
<feature type="region of interest" description="Disordered" evidence="1">
    <location>
        <begin position="972"/>
        <end position="991"/>
    </location>
</feature>
<dbReference type="EMBL" id="LN679102">
    <property type="protein sequence ID" value="CEL57519.1"/>
    <property type="molecule type" value="Genomic_DNA"/>
</dbReference>
<keyword evidence="2" id="KW-1133">Transmembrane helix</keyword>
<evidence type="ECO:0000256" key="2">
    <source>
        <dbReference type="SAM" id="Phobius"/>
    </source>
</evidence>
<feature type="region of interest" description="Disordered" evidence="1">
    <location>
        <begin position="543"/>
        <end position="564"/>
    </location>
</feature>
<feature type="compositionally biased region" description="Basic and acidic residues" evidence="1">
    <location>
        <begin position="398"/>
        <end position="411"/>
    </location>
</feature>
<keyword evidence="2" id="KW-0472">Membrane</keyword>
<feature type="transmembrane region" description="Helical" evidence="2">
    <location>
        <begin position="214"/>
        <end position="232"/>
    </location>
</feature>
<organism evidence="3 4">
    <name type="scientific">Thanatephorus cucumeris (strain AG1-IB / isolate 7/3/14)</name>
    <name type="common">Lettuce bottom rot fungus</name>
    <name type="synonym">Rhizoctonia solani</name>
    <dbReference type="NCBI Taxonomy" id="1108050"/>
    <lineage>
        <taxon>Eukaryota</taxon>
        <taxon>Fungi</taxon>
        <taxon>Dikarya</taxon>
        <taxon>Basidiomycota</taxon>
        <taxon>Agaricomycotina</taxon>
        <taxon>Agaricomycetes</taxon>
        <taxon>Cantharellales</taxon>
        <taxon>Ceratobasidiaceae</taxon>
        <taxon>Rhizoctonia</taxon>
        <taxon>Rhizoctonia solani AG-1</taxon>
    </lineage>
</organism>
<dbReference type="Proteomes" id="UP000059188">
    <property type="component" value="Unassembled WGS sequence"/>
</dbReference>
<feature type="transmembrane region" description="Helical" evidence="2">
    <location>
        <begin position="253"/>
        <end position="272"/>
    </location>
</feature>
<proteinExistence type="predicted"/>